<organism evidence="2 3">
    <name type="scientific">Leeuwenhoekiella palythoae</name>
    <dbReference type="NCBI Taxonomy" id="573501"/>
    <lineage>
        <taxon>Bacteria</taxon>
        <taxon>Pseudomonadati</taxon>
        <taxon>Bacteroidota</taxon>
        <taxon>Flavobacteriia</taxon>
        <taxon>Flavobacteriales</taxon>
        <taxon>Flavobacteriaceae</taxon>
        <taxon>Leeuwenhoekiella</taxon>
    </lineage>
</organism>
<sequence length="71" mass="8114">MKKVIGIFVLGLLAFNTYSCREQEEKETVVVKEVEVEKDDEGILERTAKKVDAEVNKEIDEEIENIGDDNK</sequence>
<dbReference type="STRING" id="573501.SAMN04487999_1364"/>
<reference evidence="1 4" key="3">
    <citation type="submission" date="2018-07" db="EMBL/GenBank/DDBJ databases">
        <title>Leeuwenhoekiella genomics.</title>
        <authorList>
            <person name="Tahon G."/>
            <person name="Willems A."/>
        </authorList>
    </citation>
    <scope>NUCLEOTIDE SEQUENCE [LARGE SCALE GENOMIC DNA]</scope>
    <source>
        <strain evidence="1 4">LMG 24856</strain>
    </source>
</reference>
<evidence type="ECO:0000313" key="3">
    <source>
        <dbReference type="Proteomes" id="UP000184240"/>
    </source>
</evidence>
<dbReference type="EMBL" id="QOVN01000001">
    <property type="protein sequence ID" value="RXG31510.1"/>
    <property type="molecule type" value="Genomic_DNA"/>
</dbReference>
<protein>
    <submittedName>
        <fullName evidence="2">Uncharacterized protein</fullName>
    </submittedName>
</protein>
<dbReference type="Proteomes" id="UP000184240">
    <property type="component" value="Unassembled WGS sequence"/>
</dbReference>
<proteinExistence type="predicted"/>
<gene>
    <name evidence="1" type="ORF">DSM01_656</name>
    <name evidence="2" type="ORF">SAMN04487999_1364</name>
</gene>
<dbReference type="Proteomes" id="UP000290037">
    <property type="component" value="Unassembled WGS sequence"/>
</dbReference>
<dbReference type="EMBL" id="FQXT01000002">
    <property type="protein sequence ID" value="SHH90622.1"/>
    <property type="molecule type" value="Genomic_DNA"/>
</dbReference>
<keyword evidence="4" id="KW-1185">Reference proteome</keyword>
<accession>A0A1M5WT78</accession>
<evidence type="ECO:0000313" key="1">
    <source>
        <dbReference type="EMBL" id="RXG31510.1"/>
    </source>
</evidence>
<name>A0A1M5WT78_9FLAO</name>
<dbReference type="AlphaFoldDB" id="A0A1M5WT78"/>
<evidence type="ECO:0000313" key="4">
    <source>
        <dbReference type="Proteomes" id="UP000290037"/>
    </source>
</evidence>
<dbReference type="RefSeq" id="WP_072981564.1">
    <property type="nucleotide sequence ID" value="NZ_CAXPJH010000015.1"/>
</dbReference>
<reference evidence="2" key="1">
    <citation type="submission" date="2016-11" db="EMBL/GenBank/DDBJ databases">
        <authorList>
            <person name="Jaros S."/>
            <person name="Januszkiewicz K."/>
            <person name="Wedrychowicz H."/>
        </authorList>
    </citation>
    <scope>NUCLEOTIDE SEQUENCE [LARGE SCALE GENOMIC DNA]</scope>
    <source>
        <strain evidence="2">DSM 19859</strain>
    </source>
</reference>
<reference evidence="3" key="2">
    <citation type="submission" date="2016-11" db="EMBL/GenBank/DDBJ databases">
        <authorList>
            <person name="Varghese N."/>
            <person name="Submissions S."/>
        </authorList>
    </citation>
    <scope>NUCLEOTIDE SEQUENCE [LARGE SCALE GENOMIC DNA]</scope>
    <source>
        <strain evidence="3">DSM 19859</strain>
    </source>
</reference>
<evidence type="ECO:0000313" key="2">
    <source>
        <dbReference type="EMBL" id="SHH90622.1"/>
    </source>
</evidence>